<name>A0A0W0XMX9_9GAMM</name>
<keyword evidence="9 11" id="KW-0443">Lipid metabolism</keyword>
<evidence type="ECO:0000256" key="7">
    <source>
        <dbReference type="ARBA" id="ARBA00022676"/>
    </source>
</evidence>
<evidence type="ECO:0000256" key="3">
    <source>
        <dbReference type="ARBA" id="ARBA00012687"/>
    </source>
</evidence>
<keyword evidence="5 11" id="KW-0444">Lipid biosynthesis</keyword>
<dbReference type="Pfam" id="PF02684">
    <property type="entry name" value="LpxB"/>
    <property type="match status" value="1"/>
</dbReference>
<evidence type="ECO:0000313" key="12">
    <source>
        <dbReference type="EMBL" id="KTD45828.1"/>
    </source>
</evidence>
<keyword evidence="8 11" id="KW-0808">Transferase</keyword>
<dbReference type="GO" id="GO:0009245">
    <property type="term" value="P:lipid A biosynthetic process"/>
    <property type="evidence" value="ECO:0007669"/>
    <property type="project" value="UniProtKB-UniRule"/>
</dbReference>
<keyword evidence="6 11" id="KW-0441">Lipid A biosynthesis</keyword>
<dbReference type="GO" id="GO:0016020">
    <property type="term" value="C:membrane"/>
    <property type="evidence" value="ECO:0007669"/>
    <property type="project" value="GOC"/>
</dbReference>
<evidence type="ECO:0000256" key="1">
    <source>
        <dbReference type="ARBA" id="ARBA00002056"/>
    </source>
</evidence>
<keyword evidence="7 11" id="KW-0328">Glycosyltransferase</keyword>
<dbReference type="PATRIC" id="fig|458.5.peg.2735"/>
<evidence type="ECO:0000256" key="4">
    <source>
        <dbReference type="ARBA" id="ARBA00020902"/>
    </source>
</evidence>
<dbReference type="HAMAP" id="MF_00392">
    <property type="entry name" value="LpxB"/>
    <property type="match status" value="1"/>
</dbReference>
<dbReference type="Proteomes" id="UP000054608">
    <property type="component" value="Unassembled WGS sequence"/>
</dbReference>
<dbReference type="STRING" id="458.Lrub_2625"/>
<dbReference type="UniPathway" id="UPA00973"/>
<dbReference type="EMBL" id="LNYT01000022">
    <property type="protein sequence ID" value="KTD45828.1"/>
    <property type="molecule type" value="Genomic_DNA"/>
</dbReference>
<dbReference type="GO" id="GO:0005543">
    <property type="term" value="F:phospholipid binding"/>
    <property type="evidence" value="ECO:0007669"/>
    <property type="project" value="TreeGrafter"/>
</dbReference>
<dbReference type="PANTHER" id="PTHR30372:SF4">
    <property type="entry name" value="LIPID-A-DISACCHARIDE SYNTHASE, MITOCHONDRIAL-RELATED"/>
    <property type="match status" value="1"/>
</dbReference>
<reference evidence="12 13" key="1">
    <citation type="submission" date="2015-11" db="EMBL/GenBank/DDBJ databases">
        <title>Genomic analysis of 38 Legionella species identifies large and diverse effector repertoires.</title>
        <authorList>
            <person name="Burstein D."/>
            <person name="Amaro F."/>
            <person name="Zusman T."/>
            <person name="Lifshitz Z."/>
            <person name="Cohen O."/>
            <person name="Gilbert J.A."/>
            <person name="Pupko T."/>
            <person name="Shuman H.A."/>
            <person name="Segal G."/>
        </authorList>
    </citation>
    <scope>NUCLEOTIDE SEQUENCE [LARGE SCALE GENOMIC DNA]</scope>
    <source>
        <strain evidence="12 13">WA-270A-C2</strain>
    </source>
</reference>
<evidence type="ECO:0000256" key="9">
    <source>
        <dbReference type="ARBA" id="ARBA00023098"/>
    </source>
</evidence>
<dbReference type="AlphaFoldDB" id="A0A0W0XMX9"/>
<gene>
    <name evidence="12" type="primary">lpxB_2</name>
    <name evidence="11" type="synonym">lpxB</name>
    <name evidence="12" type="ORF">Lrub_2625</name>
</gene>
<protein>
    <recommendedName>
        <fullName evidence="4 11">Lipid-A-disaccharide synthase</fullName>
        <ecNumber evidence="3 11">2.4.1.182</ecNumber>
    </recommendedName>
</protein>
<dbReference type="GO" id="GO:0008915">
    <property type="term" value="F:lipid-A-disaccharide synthase activity"/>
    <property type="evidence" value="ECO:0007669"/>
    <property type="project" value="UniProtKB-UniRule"/>
</dbReference>
<dbReference type="SUPFAM" id="SSF53756">
    <property type="entry name" value="UDP-Glycosyltransferase/glycogen phosphorylase"/>
    <property type="match status" value="1"/>
</dbReference>
<comment type="pathway">
    <text evidence="11">Bacterial outer membrane biogenesis; LPS lipid A biosynthesis.</text>
</comment>
<dbReference type="InterPro" id="IPR003835">
    <property type="entry name" value="Glyco_trans_19"/>
</dbReference>
<dbReference type="EC" id="2.4.1.182" evidence="3 11"/>
<dbReference type="PANTHER" id="PTHR30372">
    <property type="entry name" value="LIPID-A-DISACCHARIDE SYNTHASE"/>
    <property type="match status" value="1"/>
</dbReference>
<accession>A0A0W0XMX9</accession>
<evidence type="ECO:0000256" key="11">
    <source>
        <dbReference type="HAMAP-Rule" id="MF_00392"/>
    </source>
</evidence>
<evidence type="ECO:0000256" key="8">
    <source>
        <dbReference type="ARBA" id="ARBA00022679"/>
    </source>
</evidence>
<dbReference type="OrthoDB" id="9801642at2"/>
<evidence type="ECO:0000256" key="2">
    <source>
        <dbReference type="ARBA" id="ARBA00007868"/>
    </source>
</evidence>
<keyword evidence="13" id="KW-1185">Reference proteome</keyword>
<dbReference type="NCBIfam" id="TIGR00215">
    <property type="entry name" value="lpxB"/>
    <property type="match status" value="1"/>
</dbReference>
<evidence type="ECO:0000313" key="13">
    <source>
        <dbReference type="Proteomes" id="UP000054608"/>
    </source>
</evidence>
<evidence type="ECO:0000256" key="5">
    <source>
        <dbReference type="ARBA" id="ARBA00022516"/>
    </source>
</evidence>
<comment type="caution">
    <text evidence="12">The sequence shown here is derived from an EMBL/GenBank/DDBJ whole genome shotgun (WGS) entry which is preliminary data.</text>
</comment>
<comment type="catalytic activity">
    <reaction evidence="10 11">
        <text>a lipid X + a UDP-2-N,3-O-bis[(3R)-3-hydroxyacyl]-alpha-D-glucosamine = a lipid A disaccharide + UDP + H(+)</text>
        <dbReference type="Rhea" id="RHEA:67828"/>
        <dbReference type="ChEBI" id="CHEBI:15378"/>
        <dbReference type="ChEBI" id="CHEBI:58223"/>
        <dbReference type="ChEBI" id="CHEBI:137748"/>
        <dbReference type="ChEBI" id="CHEBI:176338"/>
        <dbReference type="ChEBI" id="CHEBI:176343"/>
        <dbReference type="EC" id="2.4.1.182"/>
    </reaction>
</comment>
<comment type="function">
    <text evidence="1 11">Condensation of UDP-2,3-diacylglucosamine and 2,3-diacylglucosamine-1-phosphate to form lipid A disaccharide, a precursor of lipid A, a phosphorylated glycolipid that anchors the lipopolysaccharide to the outer membrane of the cell.</text>
</comment>
<evidence type="ECO:0000256" key="6">
    <source>
        <dbReference type="ARBA" id="ARBA00022556"/>
    </source>
</evidence>
<evidence type="ECO:0000256" key="10">
    <source>
        <dbReference type="ARBA" id="ARBA00048975"/>
    </source>
</evidence>
<dbReference type="RefSeq" id="WP_058532587.1">
    <property type="nucleotide sequence ID" value="NZ_CAAAIN010000004.1"/>
</dbReference>
<comment type="similarity">
    <text evidence="2 11">Belongs to the LpxB family.</text>
</comment>
<sequence length="388" mass="43371">MGERPIKIAIVAGEPSGDLLGAGLIAALKERLGDVTFVGIGGPQMQRQGFHSFFPMDYLSVMGITDVLKRYLQLLFLRKRLIRELTVNPPDVFIGIDYAHFNLVVEKKLKQQGIKTIHYVSPKVWAWRQKRVYKVKEAVDLVLTLFPFEKAFYQRYEVPACFVGHPLADMIDLQMDKRHLRKQAGYADSDALITLLPGSRLGELRYLGPLYLDVMNRLSQKRPDLTFIVPLATSKAITLFEAQWRASGYPHLNIKLQQGGAREAMALANVVLVKSGTGTLEAMLLKCNMVVAYKWSALSHLIIASQLKINYVALPNLLANEGLVPEFIQKQARPEAISQCLLEKLAKGDAPARVVEKFEQLHQQLRQDANSKAAMAVIKLIQAVPSSA</sequence>
<organism evidence="12 13">
    <name type="scientific">Legionella rubrilucens</name>
    <dbReference type="NCBI Taxonomy" id="458"/>
    <lineage>
        <taxon>Bacteria</taxon>
        <taxon>Pseudomonadati</taxon>
        <taxon>Pseudomonadota</taxon>
        <taxon>Gammaproteobacteria</taxon>
        <taxon>Legionellales</taxon>
        <taxon>Legionellaceae</taxon>
        <taxon>Legionella</taxon>
    </lineage>
</organism>
<proteinExistence type="inferred from homology"/>